<evidence type="ECO:0000313" key="2">
    <source>
        <dbReference type="Proteomes" id="UP000335415"/>
    </source>
</evidence>
<gene>
    <name evidence="1" type="primary">thiS</name>
    <name evidence="1" type="ORF">FJU30_25380</name>
</gene>
<comment type="caution">
    <text evidence="1">The sequence shown here is derived from an EMBL/GenBank/DDBJ whole genome shotgun (WGS) entry which is preliminary data.</text>
</comment>
<dbReference type="NCBIfam" id="TIGR01683">
    <property type="entry name" value="thiS"/>
    <property type="match status" value="1"/>
</dbReference>
<dbReference type="PANTHER" id="PTHR34472">
    <property type="entry name" value="SULFUR CARRIER PROTEIN THIS"/>
    <property type="match status" value="1"/>
</dbReference>
<proteinExistence type="predicted"/>
<dbReference type="EMBL" id="VYKJ01000023">
    <property type="protein sequence ID" value="KAA8995071.1"/>
    <property type="molecule type" value="Genomic_DNA"/>
</dbReference>
<evidence type="ECO:0000313" key="1">
    <source>
        <dbReference type="EMBL" id="KAA8995071.1"/>
    </source>
</evidence>
<dbReference type="AlphaFoldDB" id="A0A5J5FQQ4"/>
<dbReference type="CDD" id="cd00565">
    <property type="entry name" value="Ubl_ThiS"/>
    <property type="match status" value="1"/>
</dbReference>
<dbReference type="InterPro" id="IPR003749">
    <property type="entry name" value="ThiS/MoaD-like"/>
</dbReference>
<dbReference type="Proteomes" id="UP000335415">
    <property type="component" value="Unassembled WGS sequence"/>
</dbReference>
<keyword evidence="2" id="KW-1185">Reference proteome</keyword>
<organism evidence="1 2">
    <name type="scientific">Affinibrenneria salicis</name>
    <dbReference type="NCBI Taxonomy" id="2590031"/>
    <lineage>
        <taxon>Bacteria</taxon>
        <taxon>Pseudomonadati</taxon>
        <taxon>Pseudomonadota</taxon>
        <taxon>Gammaproteobacteria</taxon>
        <taxon>Enterobacterales</taxon>
        <taxon>Pectobacteriaceae</taxon>
        <taxon>Affinibrenneria</taxon>
    </lineage>
</organism>
<dbReference type="InterPro" id="IPR010035">
    <property type="entry name" value="Thi_S"/>
</dbReference>
<dbReference type="Gene3D" id="3.10.20.30">
    <property type="match status" value="1"/>
</dbReference>
<accession>A0A5J5FQQ4</accession>
<sequence>MKVTLNDTPLELASPISVNALLRQLDRRQPGLALAINQIIVPRADWDRQLVRDGDDILLFQAIAGG</sequence>
<dbReference type="SUPFAM" id="SSF54285">
    <property type="entry name" value="MoaD/ThiS"/>
    <property type="match status" value="1"/>
</dbReference>
<reference evidence="1 2" key="1">
    <citation type="submission" date="2019-09" db="EMBL/GenBank/DDBJ databases">
        <authorList>
            <person name="Li Y."/>
        </authorList>
    </citation>
    <scope>NUCLEOTIDE SEQUENCE [LARGE SCALE GENOMIC DNA]</scope>
    <source>
        <strain evidence="1 2">L3-3HA</strain>
    </source>
</reference>
<dbReference type="RefSeq" id="WP_150437746.1">
    <property type="nucleotide sequence ID" value="NZ_VYKJ01000023.1"/>
</dbReference>
<dbReference type="PANTHER" id="PTHR34472:SF1">
    <property type="entry name" value="SULFUR CARRIER PROTEIN THIS"/>
    <property type="match status" value="1"/>
</dbReference>
<name>A0A5J5FQQ4_9GAMM</name>
<dbReference type="InterPro" id="IPR012675">
    <property type="entry name" value="Beta-grasp_dom_sf"/>
</dbReference>
<protein>
    <submittedName>
        <fullName evidence="1">Sulfur carrier protein ThiS</fullName>
    </submittedName>
</protein>
<dbReference type="OrthoDB" id="6388078at2"/>
<dbReference type="Pfam" id="PF02597">
    <property type="entry name" value="ThiS"/>
    <property type="match status" value="1"/>
</dbReference>
<dbReference type="InterPro" id="IPR016155">
    <property type="entry name" value="Mopterin_synth/thiamin_S_b"/>
</dbReference>